<protein>
    <submittedName>
        <fullName evidence="3">Aldo/keto reductase</fullName>
    </submittedName>
</protein>
<dbReference type="InterPro" id="IPR053135">
    <property type="entry name" value="AKR2_Oxidoreductase"/>
</dbReference>
<feature type="transmembrane region" description="Helical" evidence="1">
    <location>
        <begin position="12"/>
        <end position="33"/>
    </location>
</feature>
<dbReference type="PANTHER" id="PTHR43312">
    <property type="entry name" value="D-THREO-ALDOSE 1-DEHYDROGENASE"/>
    <property type="match status" value="1"/>
</dbReference>
<dbReference type="PANTHER" id="PTHR43312:SF1">
    <property type="entry name" value="NADP-DEPENDENT OXIDOREDUCTASE DOMAIN-CONTAINING PROTEIN"/>
    <property type="match status" value="1"/>
</dbReference>
<evidence type="ECO:0000313" key="3">
    <source>
        <dbReference type="EMBL" id="MCG7947472.1"/>
    </source>
</evidence>
<dbReference type="Pfam" id="PF00248">
    <property type="entry name" value="Aldo_ket_red"/>
    <property type="match status" value="1"/>
</dbReference>
<feature type="domain" description="NADP-dependent oxidoreductase" evidence="2">
    <location>
        <begin position="53"/>
        <end position="300"/>
    </location>
</feature>
<keyword evidence="1" id="KW-1133">Transmembrane helix</keyword>
<evidence type="ECO:0000256" key="1">
    <source>
        <dbReference type="SAM" id="Phobius"/>
    </source>
</evidence>
<dbReference type="InterPro" id="IPR006311">
    <property type="entry name" value="TAT_signal"/>
</dbReference>
<dbReference type="EMBL" id="JAEPCM010000488">
    <property type="protein sequence ID" value="MCG7947472.1"/>
    <property type="molecule type" value="Genomic_DNA"/>
</dbReference>
<sequence length="311" mass="34913">MKKTDIQLNRRALLKSIAAIGGCLMFPSSRLFANPATIIKKPIPASGELLPVIGMGTSRTFDSAGDPSQMEKLAKVLSLFFENGGTLIDSSPMYGSSEAVLGQLLETEAQKSELFAATKVWTSGKDSGIRQMENSRKLWRVGQFDLMQIHNLVDWQVHLKTLQAMKEAGKIRYTGITTSHGRDHSELYQALKQHQFDFVQLSYNIVDREVEQRLLPLARDRNIAVLANRPYARGALFRKTRGKNLPEWAKAFDCHSWGQFFLKYIVSHPAITCAIPATSKPHHMVDNMGACHGALPDEKTRQKMAQYIRQL</sequence>
<comment type="caution">
    <text evidence="3">The sequence shown here is derived from an EMBL/GenBank/DDBJ whole genome shotgun (WGS) entry which is preliminary data.</text>
</comment>
<keyword evidence="1" id="KW-0472">Membrane</keyword>
<dbReference type="PROSITE" id="PS51318">
    <property type="entry name" value="TAT"/>
    <property type="match status" value="1"/>
</dbReference>
<gene>
    <name evidence="3" type="ORF">JAZ07_14105</name>
</gene>
<dbReference type="InterPro" id="IPR023210">
    <property type="entry name" value="NADP_OxRdtase_dom"/>
</dbReference>
<keyword evidence="1" id="KW-0812">Transmembrane</keyword>
<dbReference type="InterPro" id="IPR036812">
    <property type="entry name" value="NAD(P)_OxRdtase_dom_sf"/>
</dbReference>
<evidence type="ECO:0000259" key="2">
    <source>
        <dbReference type="Pfam" id="PF00248"/>
    </source>
</evidence>
<dbReference type="AlphaFoldDB" id="A0A9E4KGE1"/>
<dbReference type="Proteomes" id="UP000886667">
    <property type="component" value="Unassembled WGS sequence"/>
</dbReference>
<evidence type="ECO:0000313" key="4">
    <source>
        <dbReference type="Proteomes" id="UP000886667"/>
    </source>
</evidence>
<dbReference type="SUPFAM" id="SSF51430">
    <property type="entry name" value="NAD(P)-linked oxidoreductase"/>
    <property type="match status" value="1"/>
</dbReference>
<organism evidence="3 4">
    <name type="scientific">Candidatus Thiodiazotropha taylori</name>
    <dbReference type="NCBI Taxonomy" id="2792791"/>
    <lineage>
        <taxon>Bacteria</taxon>
        <taxon>Pseudomonadati</taxon>
        <taxon>Pseudomonadota</taxon>
        <taxon>Gammaproteobacteria</taxon>
        <taxon>Chromatiales</taxon>
        <taxon>Sedimenticolaceae</taxon>
        <taxon>Candidatus Thiodiazotropha</taxon>
    </lineage>
</organism>
<dbReference type="CDD" id="cd19095">
    <property type="entry name" value="AKR_PA4992-like"/>
    <property type="match status" value="1"/>
</dbReference>
<dbReference type="Gene3D" id="3.20.20.100">
    <property type="entry name" value="NADP-dependent oxidoreductase domain"/>
    <property type="match status" value="1"/>
</dbReference>
<proteinExistence type="predicted"/>
<reference evidence="3" key="1">
    <citation type="journal article" date="2021" name="Proc. Natl. Acad. Sci. U.S.A.">
        <title>Global biogeography of chemosynthetic symbionts reveals both localized and globally distributed symbiont groups. .</title>
        <authorList>
            <person name="Osvatic J.T."/>
            <person name="Wilkins L.G.E."/>
            <person name="Leibrecht L."/>
            <person name="Leray M."/>
            <person name="Zauner S."/>
            <person name="Polzin J."/>
            <person name="Camacho Y."/>
            <person name="Gros O."/>
            <person name="van Gils J.A."/>
            <person name="Eisen J.A."/>
            <person name="Petersen J.M."/>
            <person name="Yuen B."/>
        </authorList>
    </citation>
    <scope>NUCLEOTIDE SEQUENCE</scope>
    <source>
        <strain evidence="3">MAGclacostrist064TRANS</strain>
    </source>
</reference>
<name>A0A9E4KGE1_9GAMM</name>
<accession>A0A9E4KGE1</accession>